<dbReference type="EMBL" id="JABBXF010000049">
    <property type="protein sequence ID" value="NVK80259.1"/>
    <property type="molecule type" value="Genomic_DNA"/>
</dbReference>
<feature type="transmembrane region" description="Helical" evidence="9">
    <location>
        <begin position="126"/>
        <end position="145"/>
    </location>
</feature>
<evidence type="ECO:0000256" key="4">
    <source>
        <dbReference type="ARBA" id="ARBA00022475"/>
    </source>
</evidence>
<feature type="transmembrane region" description="Helical" evidence="9">
    <location>
        <begin position="392"/>
        <end position="410"/>
    </location>
</feature>
<dbReference type="SUPFAM" id="SSF103473">
    <property type="entry name" value="MFS general substrate transporter"/>
    <property type="match status" value="1"/>
</dbReference>
<feature type="transmembrane region" description="Helical" evidence="9">
    <location>
        <begin position="36"/>
        <end position="55"/>
    </location>
</feature>
<comment type="similarity">
    <text evidence="2">Belongs to the major facilitator superfamily. EmrB family.</text>
</comment>
<organism evidence="11 12">
    <name type="scientific">Streptomyces morookaense</name>
    <name type="common">Streptoverticillium morookaense</name>
    <dbReference type="NCBI Taxonomy" id="1970"/>
    <lineage>
        <taxon>Bacteria</taxon>
        <taxon>Bacillati</taxon>
        <taxon>Actinomycetota</taxon>
        <taxon>Actinomycetes</taxon>
        <taxon>Kitasatosporales</taxon>
        <taxon>Streptomycetaceae</taxon>
        <taxon>Streptomyces</taxon>
    </lineage>
</organism>
<keyword evidence="12" id="KW-1185">Reference proteome</keyword>
<dbReference type="Pfam" id="PF07690">
    <property type="entry name" value="MFS_1"/>
    <property type="match status" value="1"/>
</dbReference>
<reference evidence="11 12" key="1">
    <citation type="submission" date="2020-04" db="EMBL/GenBank/DDBJ databases">
        <title>Draft Genome Sequence of Streptomyces morookaense DSM 40503, an 8-azaguanine-producing strain.</title>
        <authorList>
            <person name="Qi J."/>
            <person name="Gao J.-M."/>
        </authorList>
    </citation>
    <scope>NUCLEOTIDE SEQUENCE [LARGE SCALE GENOMIC DNA]</scope>
    <source>
        <strain evidence="11 12">DSM 40503</strain>
    </source>
</reference>
<evidence type="ECO:0000256" key="3">
    <source>
        <dbReference type="ARBA" id="ARBA00022448"/>
    </source>
</evidence>
<gene>
    <name evidence="11" type="ORF">HG542_21720</name>
</gene>
<feature type="transmembrane region" description="Helical" evidence="9">
    <location>
        <begin position="157"/>
        <end position="177"/>
    </location>
</feature>
<evidence type="ECO:0000256" key="2">
    <source>
        <dbReference type="ARBA" id="ARBA00008537"/>
    </source>
</evidence>
<dbReference type="GO" id="GO:0005886">
    <property type="term" value="C:plasma membrane"/>
    <property type="evidence" value="ECO:0007669"/>
    <property type="project" value="UniProtKB-SubCell"/>
</dbReference>
<dbReference type="PANTHER" id="PTHR42718:SF9">
    <property type="entry name" value="MAJOR FACILITATOR SUPERFAMILY MULTIDRUG TRANSPORTER MFSC"/>
    <property type="match status" value="1"/>
</dbReference>
<evidence type="ECO:0000256" key="6">
    <source>
        <dbReference type="ARBA" id="ARBA00022989"/>
    </source>
</evidence>
<keyword evidence="5 9" id="KW-0812">Transmembrane</keyword>
<proteinExistence type="inferred from homology"/>
<keyword evidence="4" id="KW-1003">Cell membrane</keyword>
<evidence type="ECO:0000313" key="11">
    <source>
        <dbReference type="EMBL" id="NVK80259.1"/>
    </source>
</evidence>
<dbReference type="InterPro" id="IPR004638">
    <property type="entry name" value="EmrB-like"/>
</dbReference>
<feature type="transmembrane region" description="Helical" evidence="9">
    <location>
        <begin position="189"/>
        <end position="206"/>
    </location>
</feature>
<dbReference type="InterPro" id="IPR011701">
    <property type="entry name" value="MFS"/>
</dbReference>
<evidence type="ECO:0000256" key="1">
    <source>
        <dbReference type="ARBA" id="ARBA00004651"/>
    </source>
</evidence>
<evidence type="ECO:0000256" key="8">
    <source>
        <dbReference type="ARBA" id="ARBA00023251"/>
    </source>
</evidence>
<dbReference type="GO" id="GO:0046677">
    <property type="term" value="P:response to antibiotic"/>
    <property type="evidence" value="ECO:0007669"/>
    <property type="project" value="UniProtKB-KW"/>
</dbReference>
<feature type="transmembrane region" description="Helical" evidence="9">
    <location>
        <begin position="320"/>
        <end position="338"/>
    </location>
</feature>
<evidence type="ECO:0000256" key="5">
    <source>
        <dbReference type="ARBA" id="ARBA00022692"/>
    </source>
</evidence>
<evidence type="ECO:0000256" key="9">
    <source>
        <dbReference type="SAM" id="Phobius"/>
    </source>
</evidence>
<keyword evidence="6 9" id="KW-1133">Transmembrane helix</keyword>
<dbReference type="GO" id="GO:0022857">
    <property type="term" value="F:transmembrane transporter activity"/>
    <property type="evidence" value="ECO:0007669"/>
    <property type="project" value="InterPro"/>
</dbReference>
<keyword evidence="3" id="KW-0813">Transport</keyword>
<feature type="transmembrane region" description="Helical" evidence="9">
    <location>
        <begin position="422"/>
        <end position="440"/>
    </location>
</feature>
<accession>A0A7Y7B7I2</accession>
<keyword evidence="7 9" id="KW-0472">Membrane</keyword>
<comment type="caution">
    <text evidence="11">The sequence shown here is derived from an EMBL/GenBank/DDBJ whole genome shotgun (WGS) entry which is preliminary data.</text>
</comment>
<evidence type="ECO:0000259" key="10">
    <source>
        <dbReference type="PROSITE" id="PS50850"/>
    </source>
</evidence>
<sequence length="460" mass="47562">MLGICCCSLLMVSLDNTVLNVALPDMKRDLHASVPSLQWTIDAYLIVLAALLMLSGSLADRFGRRRVFQIGLGLFTAGSLLCAAAPDQGWLVAFRIVQAVGGSMLNPVAMSIITNVFTEQRDRARAIGVWSTVQGVSMAAGPAIGGLLVDAAGWRSIFYINVPIGISALLLAARFVPESRAEHPRRVDPVGQLLVIALLGTLVYAIIEAPTAGPTSPGILGCATVAAAALVLLVWYEARHREPLIDPRLFRQPQFAGAVVAAIGAFAALGGFLFLTALYLQDARGFSALRTGVYLLPMAVMTIVCPPLSGRLVGSRGPRIPLLLSGTAVLACGLLSALRPVHAGAVSLFAGFVLFGIGFGLVNVPVTNAAVSGMPRAQAGVAAAVASTSRQVGQALGVAVIGAVYAQAQHSGAGQVAAFRPGWWVVAVCGALVLLVGAVATGRPRTEPAAEATLPTGARR</sequence>
<evidence type="ECO:0000256" key="7">
    <source>
        <dbReference type="ARBA" id="ARBA00023136"/>
    </source>
</evidence>
<evidence type="ECO:0000313" key="12">
    <source>
        <dbReference type="Proteomes" id="UP000587462"/>
    </source>
</evidence>
<feature type="domain" description="Major facilitator superfamily (MFS) profile" evidence="10">
    <location>
        <begin position="1"/>
        <end position="445"/>
    </location>
</feature>
<feature type="transmembrane region" description="Helical" evidence="9">
    <location>
        <begin position="257"/>
        <end position="280"/>
    </location>
</feature>
<dbReference type="PROSITE" id="PS50850">
    <property type="entry name" value="MFS"/>
    <property type="match status" value="1"/>
</dbReference>
<dbReference type="InterPro" id="IPR036259">
    <property type="entry name" value="MFS_trans_sf"/>
</dbReference>
<feature type="transmembrane region" description="Helical" evidence="9">
    <location>
        <begin position="92"/>
        <end position="114"/>
    </location>
</feature>
<dbReference type="CDD" id="cd17321">
    <property type="entry name" value="MFS_MMR_MDR_like"/>
    <property type="match status" value="1"/>
</dbReference>
<dbReference type="AlphaFoldDB" id="A0A7Y7B7I2"/>
<name>A0A7Y7B7I2_STRMO</name>
<dbReference type="NCBIfam" id="TIGR00711">
    <property type="entry name" value="efflux_EmrB"/>
    <property type="match status" value="1"/>
</dbReference>
<feature type="transmembrane region" description="Helical" evidence="9">
    <location>
        <begin position="218"/>
        <end position="236"/>
    </location>
</feature>
<dbReference type="Gene3D" id="1.20.1250.20">
    <property type="entry name" value="MFS general substrate transporter like domains"/>
    <property type="match status" value="1"/>
</dbReference>
<keyword evidence="8" id="KW-0046">Antibiotic resistance</keyword>
<dbReference type="PANTHER" id="PTHR42718">
    <property type="entry name" value="MAJOR FACILITATOR SUPERFAMILY MULTIDRUG TRANSPORTER MFSC"/>
    <property type="match status" value="1"/>
</dbReference>
<comment type="subcellular location">
    <subcellularLocation>
        <location evidence="1">Cell membrane</location>
        <topology evidence="1">Multi-pass membrane protein</topology>
    </subcellularLocation>
</comment>
<dbReference type="InterPro" id="IPR020846">
    <property type="entry name" value="MFS_dom"/>
</dbReference>
<feature type="transmembrane region" description="Helical" evidence="9">
    <location>
        <begin position="344"/>
        <end position="371"/>
    </location>
</feature>
<feature type="transmembrane region" description="Helical" evidence="9">
    <location>
        <begin position="292"/>
        <end position="313"/>
    </location>
</feature>
<feature type="transmembrane region" description="Helical" evidence="9">
    <location>
        <begin position="67"/>
        <end position="86"/>
    </location>
</feature>
<dbReference type="Gene3D" id="1.20.1720.10">
    <property type="entry name" value="Multidrug resistance protein D"/>
    <property type="match status" value="1"/>
</dbReference>
<dbReference type="PRINTS" id="PR01036">
    <property type="entry name" value="TCRTETB"/>
</dbReference>
<dbReference type="Proteomes" id="UP000587462">
    <property type="component" value="Unassembled WGS sequence"/>
</dbReference>
<protein>
    <submittedName>
        <fullName evidence="11">MFS transporter</fullName>
    </submittedName>
</protein>